<dbReference type="Proteomes" id="UP000031307">
    <property type="component" value="Unassembled WGS sequence"/>
</dbReference>
<dbReference type="OMA" id="ARSEWQE"/>
<evidence type="ECO:0000313" key="4">
    <source>
        <dbReference type="Proteomes" id="UP000031307"/>
    </source>
</evidence>
<keyword evidence="1" id="KW-0175">Coiled coil</keyword>
<feature type="region of interest" description="Disordered" evidence="2">
    <location>
        <begin position="1"/>
        <end position="67"/>
    </location>
</feature>
<accession>A0A0C1E9X2</accession>
<feature type="coiled-coil region" evidence="1">
    <location>
        <begin position="160"/>
        <end position="233"/>
    </location>
</feature>
<comment type="caution">
    <text evidence="3">The sequence shown here is derived from an EMBL/GenBank/DDBJ whole genome shotgun (WGS) entry which is preliminary data.</text>
</comment>
<feature type="coiled-coil region" evidence="1">
    <location>
        <begin position="474"/>
        <end position="579"/>
    </location>
</feature>
<name>A0A0C1E9X2_9BACT</name>
<organism evidence="3 4">
    <name type="scientific">Parachlamydia acanthamoebae</name>
    <dbReference type="NCBI Taxonomy" id="83552"/>
    <lineage>
        <taxon>Bacteria</taxon>
        <taxon>Pseudomonadati</taxon>
        <taxon>Chlamydiota</taxon>
        <taxon>Chlamydiia</taxon>
        <taxon>Parachlamydiales</taxon>
        <taxon>Parachlamydiaceae</taxon>
        <taxon>Parachlamydia</taxon>
    </lineage>
</organism>
<protein>
    <submittedName>
        <fullName evidence="3">Uncharacterized protein</fullName>
    </submittedName>
</protein>
<sequence>MSNNKDISMNHFESTNLREEDPEKSHEQSQDTDGHQETEHLNKNEHHTSSDPKEHDLESSHDESVRKPSPALEAFQAELANFPDGEGKLQHAISRMENALAQSGNPDFRTFWDIRKVCLDLFKENSTSPLRPLLWNKYTELSKEARRLKDILDEQSAFAAEQIEIAIQGIEKEIIEFEQALQQLPLPQFSIENSIFQEKQTFYQQIQRELNLLNAQAARINALRKELIKTEMRVRQKNKFFQRLSQAGDSVFPRRKNLIKEVSDHFLEDVNAFIEGHFKDEIHENSLFNLREDIKLLQGFAKVLTLNTYAFTTSRTRLSACWDEIKKLEKERKKERSVQREAFKQNTESVLAKIQELDQAFQEGMSLTDAQTGIDEITHYMRGVELGRHEIKTLRDELQIVRKKIHDKQKAEEDERLNRVKEKDRQKRDALNLLKGEIESLMKNYATKSIQEIEAERDVLLQKITDAAPSKLEKQELERLLKPLRDYIAELRENALLALSDNDKQAMQQLKEVLKQKQERRQEIKAQLEVLRKASNASGFDIEQSLNVNSRLNAEKERLEKINAGIAEIEAKIAELKKKI</sequence>
<gene>
    <name evidence="3" type="ORF">DB43_FG00110</name>
</gene>
<reference evidence="3 4" key="1">
    <citation type="journal article" date="2014" name="Mol. Biol. Evol.">
        <title>Massive expansion of Ubiquitination-related gene families within the Chlamydiae.</title>
        <authorList>
            <person name="Domman D."/>
            <person name="Collingro A."/>
            <person name="Lagkouvardos I."/>
            <person name="Gehre L."/>
            <person name="Weinmaier T."/>
            <person name="Rattei T."/>
            <person name="Subtil A."/>
            <person name="Horn M."/>
        </authorList>
    </citation>
    <scope>NUCLEOTIDE SEQUENCE [LARGE SCALE GENOMIC DNA]</scope>
    <source>
        <strain evidence="3 4">OEW1</strain>
    </source>
</reference>
<feature type="compositionally biased region" description="Basic and acidic residues" evidence="2">
    <location>
        <begin position="16"/>
        <end position="66"/>
    </location>
</feature>
<dbReference type="EMBL" id="JSAM01000051">
    <property type="protein sequence ID" value="KIA77952.1"/>
    <property type="molecule type" value="Genomic_DNA"/>
</dbReference>
<feature type="compositionally biased region" description="Polar residues" evidence="2">
    <location>
        <begin position="1"/>
        <end position="15"/>
    </location>
</feature>
<proteinExistence type="predicted"/>
<evidence type="ECO:0000313" key="3">
    <source>
        <dbReference type="EMBL" id="KIA77952.1"/>
    </source>
</evidence>
<dbReference type="AlphaFoldDB" id="A0A0C1E9X2"/>
<feature type="coiled-coil region" evidence="1">
    <location>
        <begin position="391"/>
        <end position="423"/>
    </location>
</feature>
<dbReference type="PATRIC" id="fig|83552.4.peg.842"/>
<evidence type="ECO:0000256" key="2">
    <source>
        <dbReference type="SAM" id="MobiDB-lite"/>
    </source>
</evidence>
<evidence type="ECO:0000256" key="1">
    <source>
        <dbReference type="SAM" id="Coils"/>
    </source>
</evidence>